<dbReference type="AlphaFoldDB" id="A0A2T1BXV0"/>
<feature type="domain" description="HTH cro/C1-type" evidence="1">
    <location>
        <begin position="53"/>
        <end position="103"/>
    </location>
</feature>
<keyword evidence="3" id="KW-1185">Reference proteome</keyword>
<dbReference type="SUPFAM" id="SSF47413">
    <property type="entry name" value="lambda repressor-like DNA-binding domains"/>
    <property type="match status" value="1"/>
</dbReference>
<gene>
    <name evidence="2" type="ORF">C7B64_21440</name>
</gene>
<dbReference type="InterPro" id="IPR001387">
    <property type="entry name" value="Cro/C1-type_HTH"/>
</dbReference>
<evidence type="ECO:0000313" key="3">
    <source>
        <dbReference type="Proteomes" id="UP000238762"/>
    </source>
</evidence>
<reference evidence="2 3" key="2">
    <citation type="submission" date="2018-03" db="EMBL/GenBank/DDBJ databases">
        <title>The ancient ancestry and fast evolution of plastids.</title>
        <authorList>
            <person name="Moore K.R."/>
            <person name="Magnabosco C."/>
            <person name="Momper L."/>
            <person name="Gold D.A."/>
            <person name="Bosak T."/>
            <person name="Fournier G.P."/>
        </authorList>
    </citation>
    <scope>NUCLEOTIDE SEQUENCE [LARGE SCALE GENOMIC DNA]</scope>
    <source>
        <strain evidence="2 3">CCAP 1448/3</strain>
    </source>
</reference>
<dbReference type="GO" id="GO:0003677">
    <property type="term" value="F:DNA binding"/>
    <property type="evidence" value="ECO:0007669"/>
    <property type="project" value="InterPro"/>
</dbReference>
<proteinExistence type="predicted"/>
<dbReference type="CDD" id="cd00093">
    <property type="entry name" value="HTH_XRE"/>
    <property type="match status" value="1"/>
</dbReference>
<protein>
    <recommendedName>
        <fullName evidence="1">HTH cro/C1-type domain-containing protein</fullName>
    </recommendedName>
</protein>
<sequence>MRVRLDCVTHNSHNEGINYCQLSMGKMPVCATSQNPTGLWTRAGLERLGKIVAQARNARGWSQREAIRLIAEKTGRTISDKTLSNLENGVGEPKYSTLAIVAAAELVRDAETGRVLTVHDFCDIASEEWIPAQIGTETEPNLWIPSALEWARLSSLLNQSMEIGGINIESVSEKSGVSLVQIRALVENQAGYSLWIDTLAKLCPLLFQVEQWSGTTAAIASNSRTYAGRVEDLLKDLKR</sequence>
<reference evidence="2 3" key="1">
    <citation type="submission" date="2018-02" db="EMBL/GenBank/DDBJ databases">
        <authorList>
            <person name="Cohen D.B."/>
            <person name="Kent A.D."/>
        </authorList>
    </citation>
    <scope>NUCLEOTIDE SEQUENCE [LARGE SCALE GENOMIC DNA]</scope>
    <source>
        <strain evidence="2 3">CCAP 1448/3</strain>
    </source>
</reference>
<organism evidence="2 3">
    <name type="scientific">Merismopedia glauca CCAP 1448/3</name>
    <dbReference type="NCBI Taxonomy" id="1296344"/>
    <lineage>
        <taxon>Bacteria</taxon>
        <taxon>Bacillati</taxon>
        <taxon>Cyanobacteriota</taxon>
        <taxon>Cyanophyceae</taxon>
        <taxon>Synechococcales</taxon>
        <taxon>Merismopediaceae</taxon>
        <taxon>Merismopedia</taxon>
    </lineage>
</organism>
<name>A0A2T1BXV0_9CYAN</name>
<dbReference type="EMBL" id="PVWJ01000155">
    <property type="protein sequence ID" value="PSB00839.1"/>
    <property type="molecule type" value="Genomic_DNA"/>
</dbReference>
<comment type="caution">
    <text evidence="2">The sequence shown here is derived from an EMBL/GenBank/DDBJ whole genome shotgun (WGS) entry which is preliminary data.</text>
</comment>
<dbReference type="Proteomes" id="UP000238762">
    <property type="component" value="Unassembled WGS sequence"/>
</dbReference>
<evidence type="ECO:0000259" key="1">
    <source>
        <dbReference type="Pfam" id="PF01381"/>
    </source>
</evidence>
<dbReference type="InterPro" id="IPR010982">
    <property type="entry name" value="Lambda_DNA-bd_dom_sf"/>
</dbReference>
<dbReference type="Gene3D" id="1.10.260.40">
    <property type="entry name" value="lambda repressor-like DNA-binding domains"/>
    <property type="match status" value="1"/>
</dbReference>
<accession>A0A2T1BXV0</accession>
<dbReference type="Pfam" id="PF01381">
    <property type="entry name" value="HTH_3"/>
    <property type="match status" value="1"/>
</dbReference>
<evidence type="ECO:0000313" key="2">
    <source>
        <dbReference type="EMBL" id="PSB00839.1"/>
    </source>
</evidence>
<dbReference type="OrthoDB" id="9810578at2"/>